<dbReference type="AlphaFoldDB" id="F4S4X6"/>
<feature type="compositionally biased region" description="Basic and acidic residues" evidence="1">
    <location>
        <begin position="148"/>
        <end position="157"/>
    </location>
</feature>
<sequence>MNGKQKSAVFQSVMIPYTPQAPEDSRHHKRAKLNDGHHAQELDPGSESPPAFSPQGSDNRHQKTLRSGRTWIPTPLHELEPEWARNRTEVVSSAASASSVSISSPVGQTKDTTPSNKLKEIHAPVKFTAIQPPSNYLGSQNAKVTPRPADKLSTDRFKNTPRANELGKAAIAPRKPNAAQQRCIEEAKVAQRIKHRDKIGHQLMAELLDMGNRSRDVQSVCADRFKWNMEYWLGYFKQTTKVLILGPVSTLSKSEGKKGKKKSLGQMDWSVKCEMDALELCILNSNGDPPTRSSEWLESYASEEFTCVFFHRACVEEIFDEAKSSLYKMTSQRRPRIQFLGAIMIPTLCSLIKSAEQTEQDKIYYRLRDANKINPFLRIFLPRMEAPESHELDKIPIEDSMELLDSFRSMNDSIHLPLEEFVLSTEIGFQLLNETFGKDDMDEDDYFDDVNSEIKEIVKALLVIGKKLRNHFRRFILLVDNSSPLLKKPDHTRFSGIEVMSIEAGCKLAETNEF</sequence>
<dbReference type="VEuPathDB" id="FungiDB:MELLADRAFT_111961"/>
<name>F4S4X6_MELLP</name>
<feature type="compositionally biased region" description="Basic and acidic residues" evidence="1">
    <location>
        <begin position="32"/>
        <end position="41"/>
    </location>
</feature>
<dbReference type="Proteomes" id="UP000001072">
    <property type="component" value="Unassembled WGS sequence"/>
</dbReference>
<dbReference type="EMBL" id="GL883149">
    <property type="protein sequence ID" value="EGG00305.1"/>
    <property type="molecule type" value="Genomic_DNA"/>
</dbReference>
<reference evidence="3" key="1">
    <citation type="journal article" date="2011" name="Proc. Natl. Acad. Sci. U.S.A.">
        <title>Obligate biotrophy features unraveled by the genomic analysis of rust fungi.</title>
        <authorList>
            <person name="Duplessis S."/>
            <person name="Cuomo C.A."/>
            <person name="Lin Y.-C."/>
            <person name="Aerts A."/>
            <person name="Tisserant E."/>
            <person name="Veneault-Fourrey C."/>
            <person name="Joly D.L."/>
            <person name="Hacquard S."/>
            <person name="Amselem J."/>
            <person name="Cantarel B.L."/>
            <person name="Chiu R."/>
            <person name="Coutinho P.M."/>
            <person name="Feau N."/>
            <person name="Field M."/>
            <person name="Frey P."/>
            <person name="Gelhaye E."/>
            <person name="Goldberg J."/>
            <person name="Grabherr M.G."/>
            <person name="Kodira C.D."/>
            <person name="Kohler A."/>
            <person name="Kuees U."/>
            <person name="Lindquist E.A."/>
            <person name="Lucas S.M."/>
            <person name="Mago R."/>
            <person name="Mauceli E."/>
            <person name="Morin E."/>
            <person name="Murat C."/>
            <person name="Pangilinan J.L."/>
            <person name="Park R."/>
            <person name="Pearson M."/>
            <person name="Quesneville H."/>
            <person name="Rouhier N."/>
            <person name="Sakthikumar S."/>
            <person name="Salamov A.A."/>
            <person name="Schmutz J."/>
            <person name="Selles B."/>
            <person name="Shapiro H."/>
            <person name="Tanguay P."/>
            <person name="Tuskan G.A."/>
            <person name="Henrissat B."/>
            <person name="Van de Peer Y."/>
            <person name="Rouze P."/>
            <person name="Ellis J.G."/>
            <person name="Dodds P.N."/>
            <person name="Schein J.E."/>
            <person name="Zhong S."/>
            <person name="Hamelin R.C."/>
            <person name="Grigoriev I.V."/>
            <person name="Szabo L.J."/>
            <person name="Martin F."/>
        </authorList>
    </citation>
    <scope>NUCLEOTIDE SEQUENCE [LARGE SCALE GENOMIC DNA]</scope>
    <source>
        <strain evidence="3">98AG31 / pathotype 3-4-7</strain>
    </source>
</reference>
<feature type="compositionally biased region" description="Polar residues" evidence="1">
    <location>
        <begin position="132"/>
        <end position="143"/>
    </location>
</feature>
<dbReference type="KEGG" id="mlr:MELLADRAFT_111961"/>
<accession>F4S4X6</accession>
<feature type="compositionally biased region" description="Polar residues" evidence="1">
    <location>
        <begin position="1"/>
        <end position="10"/>
    </location>
</feature>
<proteinExistence type="predicted"/>
<dbReference type="RefSeq" id="XP_007416504.1">
    <property type="nucleotide sequence ID" value="XM_007416442.1"/>
</dbReference>
<evidence type="ECO:0000313" key="3">
    <source>
        <dbReference type="Proteomes" id="UP000001072"/>
    </source>
</evidence>
<dbReference type="HOGENOM" id="CLU_530045_0_0_1"/>
<dbReference type="OrthoDB" id="2498365at2759"/>
<feature type="region of interest" description="Disordered" evidence="1">
    <location>
        <begin position="1"/>
        <end position="72"/>
    </location>
</feature>
<dbReference type="GeneID" id="18924534"/>
<gene>
    <name evidence="2" type="ORF">MELLADRAFT_111961</name>
</gene>
<keyword evidence="3" id="KW-1185">Reference proteome</keyword>
<protein>
    <submittedName>
        <fullName evidence="2">Uncharacterized protein</fullName>
    </submittedName>
</protein>
<evidence type="ECO:0000313" key="2">
    <source>
        <dbReference type="EMBL" id="EGG00305.1"/>
    </source>
</evidence>
<dbReference type="InParanoid" id="F4S4X6"/>
<feature type="region of interest" description="Disordered" evidence="1">
    <location>
        <begin position="132"/>
        <end position="157"/>
    </location>
</feature>
<organism evidence="3">
    <name type="scientific">Melampsora larici-populina (strain 98AG31 / pathotype 3-4-7)</name>
    <name type="common">Poplar leaf rust fungus</name>
    <dbReference type="NCBI Taxonomy" id="747676"/>
    <lineage>
        <taxon>Eukaryota</taxon>
        <taxon>Fungi</taxon>
        <taxon>Dikarya</taxon>
        <taxon>Basidiomycota</taxon>
        <taxon>Pucciniomycotina</taxon>
        <taxon>Pucciniomycetes</taxon>
        <taxon>Pucciniales</taxon>
        <taxon>Melampsoraceae</taxon>
        <taxon>Melampsora</taxon>
    </lineage>
</organism>
<evidence type="ECO:0000256" key="1">
    <source>
        <dbReference type="SAM" id="MobiDB-lite"/>
    </source>
</evidence>